<proteinExistence type="predicted"/>
<organism evidence="2">
    <name type="scientific">Anguilla anguilla</name>
    <name type="common">European freshwater eel</name>
    <name type="synonym">Muraena anguilla</name>
    <dbReference type="NCBI Taxonomy" id="7936"/>
    <lineage>
        <taxon>Eukaryota</taxon>
        <taxon>Metazoa</taxon>
        <taxon>Chordata</taxon>
        <taxon>Craniata</taxon>
        <taxon>Vertebrata</taxon>
        <taxon>Euteleostomi</taxon>
        <taxon>Actinopterygii</taxon>
        <taxon>Neopterygii</taxon>
        <taxon>Teleostei</taxon>
        <taxon>Anguilliformes</taxon>
        <taxon>Anguillidae</taxon>
        <taxon>Anguilla</taxon>
    </lineage>
</organism>
<feature type="transmembrane region" description="Helical" evidence="1">
    <location>
        <begin position="15"/>
        <end position="36"/>
    </location>
</feature>
<accession>A0A0E9T365</accession>
<protein>
    <submittedName>
        <fullName evidence="2">Uncharacterized protein</fullName>
    </submittedName>
</protein>
<dbReference type="EMBL" id="GBXM01061182">
    <property type="protein sequence ID" value="JAH47395.1"/>
    <property type="molecule type" value="Transcribed_RNA"/>
</dbReference>
<dbReference type="AlphaFoldDB" id="A0A0E9T365"/>
<keyword evidence="1" id="KW-0812">Transmembrane</keyword>
<keyword evidence="1" id="KW-1133">Transmembrane helix</keyword>
<reference evidence="2" key="1">
    <citation type="submission" date="2014-11" db="EMBL/GenBank/DDBJ databases">
        <authorList>
            <person name="Amaro Gonzalez C."/>
        </authorList>
    </citation>
    <scope>NUCLEOTIDE SEQUENCE</scope>
</reference>
<name>A0A0E9T365_ANGAN</name>
<evidence type="ECO:0000256" key="1">
    <source>
        <dbReference type="SAM" id="Phobius"/>
    </source>
</evidence>
<keyword evidence="1" id="KW-0472">Membrane</keyword>
<evidence type="ECO:0000313" key="2">
    <source>
        <dbReference type="EMBL" id="JAH47395.1"/>
    </source>
</evidence>
<reference evidence="2" key="2">
    <citation type="journal article" date="2015" name="Fish Shellfish Immunol.">
        <title>Early steps in the European eel (Anguilla anguilla)-Vibrio vulnificus interaction in the gills: Role of the RtxA13 toxin.</title>
        <authorList>
            <person name="Callol A."/>
            <person name="Pajuelo D."/>
            <person name="Ebbesson L."/>
            <person name="Teles M."/>
            <person name="MacKenzie S."/>
            <person name="Amaro C."/>
        </authorList>
    </citation>
    <scope>NUCLEOTIDE SEQUENCE</scope>
</reference>
<sequence length="47" mass="5787">MHTHLRVRMGWSIPFFHYLYGYVWCSHVFMFELHFLKLESEALSLLL</sequence>